<dbReference type="EMBL" id="BMAT01002187">
    <property type="protein sequence ID" value="GFS00821.1"/>
    <property type="molecule type" value="Genomic_DNA"/>
</dbReference>
<evidence type="ECO:0000259" key="5">
    <source>
        <dbReference type="PROSITE" id="PS01180"/>
    </source>
</evidence>
<organism evidence="6 7">
    <name type="scientific">Elysia marginata</name>
    <dbReference type="NCBI Taxonomy" id="1093978"/>
    <lineage>
        <taxon>Eukaryota</taxon>
        <taxon>Metazoa</taxon>
        <taxon>Spiralia</taxon>
        <taxon>Lophotrochozoa</taxon>
        <taxon>Mollusca</taxon>
        <taxon>Gastropoda</taxon>
        <taxon>Heterobranchia</taxon>
        <taxon>Euthyneura</taxon>
        <taxon>Panpulmonata</taxon>
        <taxon>Sacoglossa</taxon>
        <taxon>Placobranchoidea</taxon>
        <taxon>Plakobranchidae</taxon>
        <taxon>Elysia</taxon>
    </lineage>
</organism>
<keyword evidence="2" id="KW-1015">Disulfide bond</keyword>
<keyword evidence="4" id="KW-0472">Membrane</keyword>
<comment type="caution">
    <text evidence="3">Lacks conserved residue(s) required for the propagation of feature annotation.</text>
</comment>
<gene>
    <name evidence="6" type="ORF">ElyMa_001080600</name>
</gene>
<evidence type="ECO:0000256" key="4">
    <source>
        <dbReference type="SAM" id="Phobius"/>
    </source>
</evidence>
<dbReference type="AlphaFoldDB" id="A0AAV4HVW1"/>
<evidence type="ECO:0000313" key="6">
    <source>
        <dbReference type="EMBL" id="GFS00821.1"/>
    </source>
</evidence>
<dbReference type="Gene3D" id="2.60.120.290">
    <property type="entry name" value="Spermadhesin, CUB domain"/>
    <property type="match status" value="2"/>
</dbReference>
<evidence type="ECO:0000256" key="1">
    <source>
        <dbReference type="ARBA" id="ARBA00022737"/>
    </source>
</evidence>
<dbReference type="InterPro" id="IPR000859">
    <property type="entry name" value="CUB_dom"/>
</dbReference>
<dbReference type="InterPro" id="IPR035914">
    <property type="entry name" value="Sperma_CUB_dom_sf"/>
</dbReference>
<accession>A0AAV4HVW1</accession>
<evidence type="ECO:0000313" key="7">
    <source>
        <dbReference type="Proteomes" id="UP000762676"/>
    </source>
</evidence>
<keyword evidence="4" id="KW-0812">Transmembrane</keyword>
<dbReference type="CDD" id="cd00041">
    <property type="entry name" value="CUB"/>
    <property type="match status" value="2"/>
</dbReference>
<comment type="caution">
    <text evidence="6">The sequence shown here is derived from an EMBL/GenBank/DDBJ whole genome shotgun (WGS) entry which is preliminary data.</text>
</comment>
<feature type="non-terminal residue" evidence="6">
    <location>
        <position position="1"/>
    </location>
</feature>
<dbReference type="Proteomes" id="UP000762676">
    <property type="component" value="Unassembled WGS sequence"/>
</dbReference>
<dbReference type="PROSITE" id="PS01180">
    <property type="entry name" value="CUB"/>
    <property type="match status" value="2"/>
</dbReference>
<feature type="transmembrane region" description="Helical" evidence="4">
    <location>
        <begin position="166"/>
        <end position="197"/>
    </location>
</feature>
<name>A0AAV4HVW1_9GAST</name>
<proteinExistence type="predicted"/>
<feature type="domain" description="CUB" evidence="5">
    <location>
        <begin position="84"/>
        <end position="133"/>
    </location>
</feature>
<keyword evidence="1" id="KW-0677">Repeat</keyword>
<dbReference type="SUPFAM" id="SSF49854">
    <property type="entry name" value="Spermadhesin, CUB domain"/>
    <property type="match status" value="2"/>
</dbReference>
<reference evidence="6 7" key="1">
    <citation type="journal article" date="2021" name="Elife">
        <title>Chloroplast acquisition without the gene transfer in kleptoplastic sea slugs, Plakobranchus ocellatus.</title>
        <authorList>
            <person name="Maeda T."/>
            <person name="Takahashi S."/>
            <person name="Yoshida T."/>
            <person name="Shimamura S."/>
            <person name="Takaki Y."/>
            <person name="Nagai Y."/>
            <person name="Toyoda A."/>
            <person name="Suzuki Y."/>
            <person name="Arimoto A."/>
            <person name="Ishii H."/>
            <person name="Satoh N."/>
            <person name="Nishiyama T."/>
            <person name="Hasebe M."/>
            <person name="Maruyama T."/>
            <person name="Minagawa J."/>
            <person name="Obokata J."/>
            <person name="Shigenobu S."/>
        </authorList>
    </citation>
    <scope>NUCLEOTIDE SEQUENCE [LARGE SCALE GENOMIC DNA]</scope>
</reference>
<protein>
    <submittedName>
        <fullName evidence="6">Cubilin</fullName>
    </submittedName>
</protein>
<evidence type="ECO:0000256" key="3">
    <source>
        <dbReference type="PROSITE-ProRule" id="PRU00059"/>
    </source>
</evidence>
<keyword evidence="4" id="KW-1133">Transmembrane helix</keyword>
<dbReference type="Pfam" id="PF00431">
    <property type="entry name" value="CUB"/>
    <property type="match status" value="2"/>
</dbReference>
<evidence type="ECO:0000256" key="2">
    <source>
        <dbReference type="ARBA" id="ARBA00023157"/>
    </source>
</evidence>
<feature type="domain" description="CUB" evidence="5">
    <location>
        <begin position="30"/>
        <end position="75"/>
    </location>
</feature>
<dbReference type="PANTHER" id="PTHR24251">
    <property type="entry name" value="OVOCHYMASE-RELATED"/>
    <property type="match status" value="1"/>
</dbReference>
<keyword evidence="7" id="KW-1185">Reference proteome</keyword>
<sequence length="207" mass="22442">VVVVVVVVAVVVVIDIVKVPTARYDLSTCPNNYPDTVQCVWTITTDPGTNVRLTFDTFDIESGHVGKTSCPEDSLVCVWTITTYPGNYPDTVQCVWTITTSPGTRVRLTFDTFDIESGHVGKTSCPEDSLVIYAIFNNRFLFWPQRYTAVQPVCWRVSSRGTVSPIVVVVAVAVAAAALVAAAAAVVAVVVVVIVLARNKKRVCSEF</sequence>